<feature type="compositionally biased region" description="Acidic residues" evidence="1">
    <location>
        <begin position="471"/>
        <end position="493"/>
    </location>
</feature>
<dbReference type="GeneID" id="96086978"/>
<dbReference type="Gene3D" id="3.40.30.10">
    <property type="entry name" value="Glutaredoxin"/>
    <property type="match status" value="1"/>
</dbReference>
<feature type="compositionally biased region" description="Polar residues" evidence="1">
    <location>
        <begin position="168"/>
        <end position="190"/>
    </location>
</feature>
<accession>A0ABR3UFP3</accession>
<feature type="compositionally biased region" description="Basic and acidic residues" evidence="1">
    <location>
        <begin position="318"/>
        <end position="329"/>
    </location>
</feature>
<feature type="compositionally biased region" description="Basic and acidic residues" evidence="1">
    <location>
        <begin position="256"/>
        <end position="292"/>
    </location>
</feature>
<dbReference type="RefSeq" id="XP_069305424.1">
    <property type="nucleotide sequence ID" value="XM_069452809.1"/>
</dbReference>
<feature type="compositionally biased region" description="Basic and acidic residues" evidence="1">
    <location>
        <begin position="494"/>
        <end position="515"/>
    </location>
</feature>
<sequence length="515" mass="54504">MTELSVFDNDPTIYLFTSLTAGSSHIVTATSRIETILRANKIPFKGVDTATDELAKKLFQRRASGKKLPLVVKEGYVLGGITEIEEWNEYDEIREALGVTSAFTPFPAKPGPPPMAAPATTTSSFSSTSAATKKENVVTPSLETNLALRELGAEAAKKAASLKPVPSNIKTTNPLLAEKTNTPTSAASKKSPTKEDPGSILSPKSVPLPETPKLATPAIPTATQDTKPVASTAKTEAKTATSSTTTKGVKAATPSRIKDTKAKDTKAKDAKTKDTKAKDTKAKTTSSKDAKSKSARKPTGGLFGLGKAPAKSKSKSSSSKDTKSKDAKSKSTKSTKAAAQPSIPKLSDLQKPVHGPSSMHDDVKNPALSAGPIHSTKEKDSEEEESEEESSEEEDDANEPTTAAKAPDGTEKKVTAATEESSDEEEDSDEEDEEDSDEEEEESEEEDSEDEKKPAPLATKGKPATQAKEAEAEESSEEEDSDEEEESSEEDEAEAPKTQKQSAKDASKAGVSVKD</sequence>
<dbReference type="SUPFAM" id="SSF52833">
    <property type="entry name" value="Thioredoxin-like"/>
    <property type="match status" value="1"/>
</dbReference>
<dbReference type="EMBL" id="JBHGVX010000006">
    <property type="protein sequence ID" value="KAL1794840.1"/>
    <property type="molecule type" value="Genomic_DNA"/>
</dbReference>
<reference evidence="2 3" key="1">
    <citation type="submission" date="2024-09" db="EMBL/GenBank/DDBJ databases">
        <title>T2T genomes of carrot and Alternaria dauci and their utility for understanding host-pathogen interaction during carrot leaf blight disease.</title>
        <authorList>
            <person name="Liu W."/>
            <person name="Xu S."/>
            <person name="Ou C."/>
            <person name="Liu X."/>
            <person name="Zhuang F."/>
            <person name="Deng X.W."/>
        </authorList>
    </citation>
    <scope>NUCLEOTIDE SEQUENCE [LARGE SCALE GENOMIC DNA]</scope>
    <source>
        <strain evidence="2 3">A2016</strain>
    </source>
</reference>
<evidence type="ECO:0000313" key="3">
    <source>
        <dbReference type="Proteomes" id="UP001578633"/>
    </source>
</evidence>
<feature type="region of interest" description="Disordered" evidence="1">
    <location>
        <begin position="110"/>
        <end position="138"/>
    </location>
</feature>
<feature type="compositionally biased region" description="Low complexity" evidence="1">
    <location>
        <begin position="117"/>
        <end position="131"/>
    </location>
</feature>
<name>A0ABR3UFP3_9PLEO</name>
<evidence type="ECO:0000313" key="2">
    <source>
        <dbReference type="EMBL" id="KAL1794840.1"/>
    </source>
</evidence>
<protein>
    <submittedName>
        <fullName evidence="2">Uncharacterized protein</fullName>
    </submittedName>
</protein>
<feature type="compositionally biased region" description="Low complexity" evidence="1">
    <location>
        <begin position="230"/>
        <end position="253"/>
    </location>
</feature>
<gene>
    <name evidence="2" type="ORF">ACET3X_006656</name>
</gene>
<comment type="caution">
    <text evidence="2">The sequence shown here is derived from an EMBL/GenBank/DDBJ whole genome shotgun (WGS) entry which is preliminary data.</text>
</comment>
<dbReference type="InterPro" id="IPR036249">
    <property type="entry name" value="Thioredoxin-like_sf"/>
</dbReference>
<keyword evidence="3" id="KW-1185">Reference proteome</keyword>
<evidence type="ECO:0000256" key="1">
    <source>
        <dbReference type="SAM" id="MobiDB-lite"/>
    </source>
</evidence>
<feature type="region of interest" description="Disordered" evidence="1">
    <location>
        <begin position="158"/>
        <end position="515"/>
    </location>
</feature>
<dbReference type="PROSITE" id="PS51354">
    <property type="entry name" value="GLUTAREDOXIN_2"/>
    <property type="match status" value="1"/>
</dbReference>
<proteinExistence type="predicted"/>
<feature type="compositionally biased region" description="Acidic residues" evidence="1">
    <location>
        <begin position="420"/>
        <end position="449"/>
    </location>
</feature>
<feature type="compositionally biased region" description="Acidic residues" evidence="1">
    <location>
        <begin position="381"/>
        <end position="398"/>
    </location>
</feature>
<dbReference type="Proteomes" id="UP001578633">
    <property type="component" value="Chromosome 6"/>
</dbReference>
<organism evidence="2 3">
    <name type="scientific">Alternaria dauci</name>
    <dbReference type="NCBI Taxonomy" id="48095"/>
    <lineage>
        <taxon>Eukaryota</taxon>
        <taxon>Fungi</taxon>
        <taxon>Dikarya</taxon>
        <taxon>Ascomycota</taxon>
        <taxon>Pezizomycotina</taxon>
        <taxon>Dothideomycetes</taxon>
        <taxon>Pleosporomycetidae</taxon>
        <taxon>Pleosporales</taxon>
        <taxon>Pleosporineae</taxon>
        <taxon>Pleosporaceae</taxon>
        <taxon>Alternaria</taxon>
        <taxon>Alternaria sect. Porri</taxon>
    </lineage>
</organism>